<dbReference type="InterPro" id="IPR036520">
    <property type="entry name" value="UPF0759_sf"/>
</dbReference>
<reference evidence="1 2" key="1">
    <citation type="submission" date="2016-10" db="EMBL/GenBank/DDBJ databases">
        <authorList>
            <person name="de Groot N.N."/>
        </authorList>
    </citation>
    <scope>NUCLEOTIDE SEQUENCE [LARGE SCALE GENOMIC DNA]</scope>
    <source>
        <strain evidence="1 2">DSM 21633</strain>
    </source>
</reference>
<dbReference type="PANTHER" id="PTHR30348:SF13">
    <property type="entry name" value="UPF0759 PROTEIN YUNF"/>
    <property type="match status" value="1"/>
</dbReference>
<gene>
    <name evidence="1" type="ORF">SAMN05216362_10229</name>
</gene>
<proteinExistence type="predicted"/>
<dbReference type="Proteomes" id="UP000199427">
    <property type="component" value="Unassembled WGS sequence"/>
</dbReference>
<dbReference type="PANTHER" id="PTHR30348">
    <property type="entry name" value="UNCHARACTERIZED PROTEIN YECE"/>
    <property type="match status" value="1"/>
</dbReference>
<sequence>MIHIGLTGWGDHPDIHEQEHMYRNKLAAYAAHFPVVELDAAFYSILNEEQYQKWEKQTPENFSFVVKAFQAFTGHDRKQYTRKDIKSMFKDYQSGIQPLLDANKLNCILFQFPPWFKLSKENVNRLRFIREQFDQYDLALEFRNRTWFEDPVRESTLKFMREEKWVHAICDEPQAGEGSIPTVPEVTNVKNTLIRFHGRNVMGWNQNGNENWRKVRFLYHYNDEELEEWRDQILTLKENSNQITVLFNNNSGGDAYHNAKQLQRLLNIQYENLNPSQMNLF</sequence>
<dbReference type="Pfam" id="PF01904">
    <property type="entry name" value="DUF72"/>
    <property type="match status" value="1"/>
</dbReference>
<organism evidence="1 2">
    <name type="scientific">Piscibacillus halophilus</name>
    <dbReference type="NCBI Taxonomy" id="571933"/>
    <lineage>
        <taxon>Bacteria</taxon>
        <taxon>Bacillati</taxon>
        <taxon>Bacillota</taxon>
        <taxon>Bacilli</taxon>
        <taxon>Bacillales</taxon>
        <taxon>Bacillaceae</taxon>
        <taxon>Piscibacillus</taxon>
    </lineage>
</organism>
<dbReference type="STRING" id="571933.SAMN05216362_10229"/>
<dbReference type="InterPro" id="IPR002763">
    <property type="entry name" value="DUF72"/>
</dbReference>
<dbReference type="AlphaFoldDB" id="A0A1H8ZN91"/>
<dbReference type="Gene3D" id="3.20.20.410">
    <property type="entry name" value="Protein of unknown function UPF0759"/>
    <property type="match status" value="1"/>
</dbReference>
<name>A0A1H8ZN91_9BACI</name>
<dbReference type="SUPFAM" id="SSF117396">
    <property type="entry name" value="TM1631-like"/>
    <property type="match status" value="1"/>
</dbReference>
<evidence type="ECO:0000313" key="2">
    <source>
        <dbReference type="Proteomes" id="UP000199427"/>
    </source>
</evidence>
<dbReference type="OrthoDB" id="9780310at2"/>
<keyword evidence="2" id="KW-1185">Reference proteome</keyword>
<dbReference type="RefSeq" id="WP_091772222.1">
    <property type="nucleotide sequence ID" value="NZ_FOES01000002.1"/>
</dbReference>
<accession>A0A1H8ZN91</accession>
<dbReference type="EMBL" id="FOES01000002">
    <property type="protein sequence ID" value="SEP65731.1"/>
    <property type="molecule type" value="Genomic_DNA"/>
</dbReference>
<protein>
    <submittedName>
        <fullName evidence="1">Uncharacterized conserved protein YecE, DUF72 family</fullName>
    </submittedName>
</protein>
<evidence type="ECO:0000313" key="1">
    <source>
        <dbReference type="EMBL" id="SEP65731.1"/>
    </source>
</evidence>